<accession>A0A4W5P2K0</accession>
<reference evidence="1" key="3">
    <citation type="submission" date="2025-09" db="UniProtKB">
        <authorList>
            <consortium name="Ensembl"/>
        </authorList>
    </citation>
    <scope>IDENTIFICATION</scope>
</reference>
<dbReference type="STRING" id="62062.ENSHHUP00000056303"/>
<evidence type="ECO:0000313" key="2">
    <source>
        <dbReference type="Proteomes" id="UP000314982"/>
    </source>
</evidence>
<dbReference type="Proteomes" id="UP000314982">
    <property type="component" value="Unassembled WGS sequence"/>
</dbReference>
<dbReference type="SUPFAM" id="SSF52047">
    <property type="entry name" value="RNI-like"/>
    <property type="match status" value="1"/>
</dbReference>
<dbReference type="Ensembl" id="ENSHHUT00000058250.1">
    <property type="protein sequence ID" value="ENSHHUP00000056303.1"/>
    <property type="gene ID" value="ENSHHUG00000033617.1"/>
</dbReference>
<proteinExistence type="predicted"/>
<reference evidence="1" key="2">
    <citation type="submission" date="2025-08" db="UniProtKB">
        <authorList>
            <consortium name="Ensembl"/>
        </authorList>
    </citation>
    <scope>IDENTIFICATION</scope>
</reference>
<dbReference type="AlphaFoldDB" id="A0A4W5P2K0"/>
<dbReference type="Gene3D" id="3.80.10.10">
    <property type="entry name" value="Ribonuclease Inhibitor"/>
    <property type="match status" value="1"/>
</dbReference>
<reference evidence="2" key="1">
    <citation type="submission" date="2018-06" db="EMBL/GenBank/DDBJ databases">
        <title>Genome assembly of Danube salmon.</title>
        <authorList>
            <person name="Macqueen D.J."/>
            <person name="Gundappa M.K."/>
        </authorList>
    </citation>
    <scope>NUCLEOTIDE SEQUENCE [LARGE SCALE GENOMIC DNA]</scope>
</reference>
<organism evidence="1 2">
    <name type="scientific">Hucho hucho</name>
    <name type="common">huchen</name>
    <dbReference type="NCBI Taxonomy" id="62062"/>
    <lineage>
        <taxon>Eukaryota</taxon>
        <taxon>Metazoa</taxon>
        <taxon>Chordata</taxon>
        <taxon>Craniata</taxon>
        <taxon>Vertebrata</taxon>
        <taxon>Euteleostomi</taxon>
        <taxon>Actinopterygii</taxon>
        <taxon>Neopterygii</taxon>
        <taxon>Teleostei</taxon>
        <taxon>Protacanthopterygii</taxon>
        <taxon>Salmoniformes</taxon>
        <taxon>Salmonidae</taxon>
        <taxon>Salmoninae</taxon>
        <taxon>Hucho</taxon>
    </lineage>
</organism>
<evidence type="ECO:0008006" key="3">
    <source>
        <dbReference type="Google" id="ProtNLM"/>
    </source>
</evidence>
<protein>
    <recommendedName>
        <fullName evidence="3">NACHT LRR and PYD domain-containing protein</fullName>
    </recommendedName>
</protein>
<dbReference type="InterPro" id="IPR032675">
    <property type="entry name" value="LRR_dom_sf"/>
</dbReference>
<sequence length="100" mass="11459">FVCCLFDSFSDNSLTDRGVGEIANLIPKLPSLASILLGKNGCSLESIYTLLENMTSCPSIQEVYAEYVFRLDNTHWAQTSIQRLFHIVKRNFIEMTWKQH</sequence>
<name>A0A4W5P2K0_9TELE</name>
<evidence type="ECO:0000313" key="1">
    <source>
        <dbReference type="Ensembl" id="ENSHHUP00000056303.1"/>
    </source>
</evidence>
<keyword evidence="2" id="KW-1185">Reference proteome</keyword>